<dbReference type="PIRSF" id="PIRSF006250">
    <property type="entry name" value="NadC_ModD"/>
    <property type="match status" value="1"/>
</dbReference>
<feature type="domain" description="Quinolinate phosphoribosyl transferase N-terminal" evidence="15">
    <location>
        <begin position="22"/>
        <end position="107"/>
    </location>
</feature>
<dbReference type="InterPro" id="IPR013785">
    <property type="entry name" value="Aldolase_TIM"/>
</dbReference>
<accession>A0A845DYB0</accession>
<evidence type="ECO:0000313" key="17">
    <source>
        <dbReference type="Proteomes" id="UP000460949"/>
    </source>
</evidence>
<dbReference type="EMBL" id="WMET01000007">
    <property type="protein sequence ID" value="MYL21809.1"/>
    <property type="molecule type" value="Genomic_DNA"/>
</dbReference>
<dbReference type="UniPathway" id="UPA00253">
    <property type="reaction ID" value="UER00331"/>
</dbReference>
<feature type="binding site" evidence="13">
    <location>
        <position position="97"/>
    </location>
    <ligand>
        <name>substrate</name>
    </ligand>
</feature>
<proteinExistence type="inferred from homology"/>
<dbReference type="EC" id="2.4.2.19" evidence="5"/>
<dbReference type="InterPro" id="IPR022412">
    <property type="entry name" value="Quinolinate_PRibosylTrfase_N"/>
</dbReference>
<evidence type="ECO:0000256" key="8">
    <source>
        <dbReference type="ARBA" id="ARBA00022679"/>
    </source>
</evidence>
<comment type="function">
    <text evidence="1">Involved in the catabolism of quinolinic acid (QA).</text>
</comment>
<evidence type="ECO:0000256" key="7">
    <source>
        <dbReference type="ARBA" id="ARBA00022676"/>
    </source>
</evidence>
<feature type="binding site" evidence="13">
    <location>
        <position position="154"/>
    </location>
    <ligand>
        <name>substrate</name>
    </ligand>
</feature>
<evidence type="ECO:0000256" key="11">
    <source>
        <dbReference type="ARBA" id="ARBA00069173"/>
    </source>
</evidence>
<keyword evidence="6" id="KW-0662">Pyridine nucleotide biosynthesis</keyword>
<dbReference type="SUPFAM" id="SSF51690">
    <property type="entry name" value="Nicotinate/Quinolinate PRTase C-terminal domain-like"/>
    <property type="match status" value="1"/>
</dbReference>
<dbReference type="GO" id="GO:0034213">
    <property type="term" value="P:quinolinate catabolic process"/>
    <property type="evidence" value="ECO:0007669"/>
    <property type="project" value="TreeGrafter"/>
</dbReference>
<evidence type="ECO:0000256" key="5">
    <source>
        <dbReference type="ARBA" id="ARBA00011944"/>
    </source>
</evidence>
<evidence type="ECO:0000313" key="16">
    <source>
        <dbReference type="EMBL" id="MYL21809.1"/>
    </source>
</evidence>
<gene>
    <name evidence="16" type="primary">nadC</name>
    <name evidence="16" type="ORF">GLW04_18130</name>
</gene>
<feature type="binding site" evidence="13">
    <location>
        <position position="215"/>
    </location>
    <ligand>
        <name>substrate</name>
    </ligand>
</feature>
<evidence type="ECO:0000259" key="15">
    <source>
        <dbReference type="Pfam" id="PF02749"/>
    </source>
</evidence>
<evidence type="ECO:0000256" key="2">
    <source>
        <dbReference type="ARBA" id="ARBA00004893"/>
    </source>
</evidence>
<comment type="caution">
    <text evidence="16">The sequence shown here is derived from an EMBL/GenBank/DDBJ whole genome shotgun (WGS) entry which is preliminary data.</text>
</comment>
<dbReference type="NCBIfam" id="TIGR00078">
    <property type="entry name" value="nadC"/>
    <property type="match status" value="1"/>
</dbReference>
<feature type="binding site" evidence="13">
    <location>
        <begin position="130"/>
        <end position="132"/>
    </location>
    <ligand>
        <name>substrate</name>
    </ligand>
</feature>
<evidence type="ECO:0000256" key="4">
    <source>
        <dbReference type="ARBA" id="ARBA00011218"/>
    </source>
</evidence>
<evidence type="ECO:0000256" key="13">
    <source>
        <dbReference type="PIRSR" id="PIRSR006250-1"/>
    </source>
</evidence>
<dbReference type="SUPFAM" id="SSF54675">
    <property type="entry name" value="Nicotinate/Quinolinate PRTase N-terminal domain-like"/>
    <property type="match status" value="1"/>
</dbReference>
<sequence>MNRIKRLDKLKEFLLEDIGDYDVSTDLLFPADQQGVLRITAKEEGVFCGGWVITDVCHLLNERIKADVLIPDGADIRKGTCLAEVHGPMVDLLKGERVILNCIQRMSGIATLTKQAVQALENPKIRLCDTRKTTPGLRLFEKYAVQTGGGYNHRFGLYDAVMLKDNHIAFYGSLTNAVRHLKEKVGHMVKIEVETETDEQILEAVDAGVDCIMFDNRRPEDIARMLPSIPNTITTEASGGISLENLSDYRHLTVDYLSLGFLTHSVRSLDFSARAALTKEEIH</sequence>
<evidence type="ECO:0000259" key="14">
    <source>
        <dbReference type="Pfam" id="PF01729"/>
    </source>
</evidence>
<evidence type="ECO:0000256" key="9">
    <source>
        <dbReference type="ARBA" id="ARBA00033102"/>
    </source>
</evidence>
<protein>
    <recommendedName>
        <fullName evidence="11">Probable nicotinate-nucleotide pyrophosphorylase [carboxylating]</fullName>
        <ecNumber evidence="5">2.4.2.19</ecNumber>
    </recommendedName>
    <alternativeName>
        <fullName evidence="9">Quinolinate phosphoribosyltransferase [decarboxylating]</fullName>
    </alternativeName>
</protein>
<evidence type="ECO:0000256" key="6">
    <source>
        <dbReference type="ARBA" id="ARBA00022642"/>
    </source>
</evidence>
<dbReference type="Pfam" id="PF01729">
    <property type="entry name" value="QRPTase_C"/>
    <property type="match status" value="1"/>
</dbReference>
<dbReference type="GO" id="GO:0005737">
    <property type="term" value="C:cytoplasm"/>
    <property type="evidence" value="ECO:0007669"/>
    <property type="project" value="TreeGrafter"/>
</dbReference>
<reference evidence="16 17" key="1">
    <citation type="submission" date="2019-11" db="EMBL/GenBank/DDBJ databases">
        <title>Genome sequences of 17 halophilic strains isolated from different environments.</title>
        <authorList>
            <person name="Furrow R.E."/>
        </authorList>
    </citation>
    <scope>NUCLEOTIDE SEQUENCE [LARGE SCALE GENOMIC DNA]</scope>
    <source>
        <strain evidence="16 17">22511_23_Filter</strain>
    </source>
</reference>
<dbReference type="CDD" id="cd01572">
    <property type="entry name" value="QPRTase"/>
    <property type="match status" value="1"/>
</dbReference>
<feature type="binding site" evidence="13">
    <location>
        <position position="194"/>
    </location>
    <ligand>
        <name>substrate</name>
    </ligand>
</feature>
<evidence type="ECO:0000256" key="3">
    <source>
        <dbReference type="ARBA" id="ARBA00009400"/>
    </source>
</evidence>
<keyword evidence="8 12" id="KW-0808">Transferase</keyword>
<dbReference type="FunFam" id="3.90.1170.20:FF:000001">
    <property type="entry name" value="Nicotinate-nucleotide diphosphorylase (Carboxylating)"/>
    <property type="match status" value="1"/>
</dbReference>
<dbReference type="Proteomes" id="UP000460949">
    <property type="component" value="Unassembled WGS sequence"/>
</dbReference>
<comment type="catalytic activity">
    <reaction evidence="10">
        <text>nicotinate beta-D-ribonucleotide + CO2 + diphosphate = quinolinate + 5-phospho-alpha-D-ribose 1-diphosphate + 2 H(+)</text>
        <dbReference type="Rhea" id="RHEA:12733"/>
        <dbReference type="ChEBI" id="CHEBI:15378"/>
        <dbReference type="ChEBI" id="CHEBI:16526"/>
        <dbReference type="ChEBI" id="CHEBI:29959"/>
        <dbReference type="ChEBI" id="CHEBI:33019"/>
        <dbReference type="ChEBI" id="CHEBI:57502"/>
        <dbReference type="ChEBI" id="CHEBI:58017"/>
        <dbReference type="EC" id="2.4.2.19"/>
    </reaction>
</comment>
<name>A0A845DYB0_9BACI</name>
<dbReference type="InterPro" id="IPR004393">
    <property type="entry name" value="NadC"/>
</dbReference>
<dbReference type="InterPro" id="IPR037128">
    <property type="entry name" value="Quinolinate_PRibosylTase_N_sf"/>
</dbReference>
<dbReference type="RefSeq" id="WP_160839747.1">
    <property type="nucleotide sequence ID" value="NZ_WMET01000007.1"/>
</dbReference>
<organism evidence="16 17">
    <name type="scientific">Halobacillus litoralis</name>
    <dbReference type="NCBI Taxonomy" id="45668"/>
    <lineage>
        <taxon>Bacteria</taxon>
        <taxon>Bacillati</taxon>
        <taxon>Bacillota</taxon>
        <taxon>Bacilli</taxon>
        <taxon>Bacillales</taxon>
        <taxon>Bacillaceae</taxon>
        <taxon>Halobacillus</taxon>
    </lineage>
</organism>
<dbReference type="AlphaFoldDB" id="A0A845DYB0"/>
<comment type="subunit">
    <text evidence="4">Hexamer formed by 3 homodimers.</text>
</comment>
<dbReference type="Gene3D" id="3.90.1170.20">
    <property type="entry name" value="Quinolinate phosphoribosyl transferase, N-terminal domain"/>
    <property type="match status" value="1"/>
</dbReference>
<dbReference type="Pfam" id="PF02749">
    <property type="entry name" value="QRPTase_N"/>
    <property type="match status" value="1"/>
</dbReference>
<dbReference type="GO" id="GO:0009435">
    <property type="term" value="P:NAD+ biosynthetic process"/>
    <property type="evidence" value="ECO:0007669"/>
    <property type="project" value="UniProtKB-UniPathway"/>
</dbReference>
<evidence type="ECO:0000256" key="1">
    <source>
        <dbReference type="ARBA" id="ARBA00003237"/>
    </source>
</evidence>
<dbReference type="InterPro" id="IPR002638">
    <property type="entry name" value="Quinolinate_PRibosylTrfase_C"/>
</dbReference>
<feature type="binding site" evidence="13">
    <location>
        <begin position="238"/>
        <end position="240"/>
    </location>
    <ligand>
        <name>substrate</name>
    </ligand>
</feature>
<dbReference type="PANTHER" id="PTHR32179:SF3">
    <property type="entry name" value="NICOTINATE-NUCLEOTIDE PYROPHOSPHORYLASE [CARBOXYLATING]"/>
    <property type="match status" value="1"/>
</dbReference>
<dbReference type="InterPro" id="IPR027277">
    <property type="entry name" value="NadC/ModD"/>
</dbReference>
<dbReference type="GO" id="GO:0004514">
    <property type="term" value="F:nicotinate-nucleotide diphosphorylase (carboxylating) activity"/>
    <property type="evidence" value="ECO:0007669"/>
    <property type="project" value="UniProtKB-EC"/>
</dbReference>
<dbReference type="PANTHER" id="PTHR32179">
    <property type="entry name" value="NICOTINATE-NUCLEOTIDE PYROPHOSPHORYLASE [CARBOXYLATING]"/>
    <property type="match status" value="1"/>
</dbReference>
<feature type="binding site" evidence="13">
    <location>
        <begin position="259"/>
        <end position="261"/>
    </location>
    <ligand>
        <name>substrate</name>
    </ligand>
</feature>
<dbReference type="Gene3D" id="3.20.20.70">
    <property type="entry name" value="Aldolase class I"/>
    <property type="match status" value="1"/>
</dbReference>
<dbReference type="InterPro" id="IPR036068">
    <property type="entry name" value="Nicotinate_pribotase-like_C"/>
</dbReference>
<comment type="similarity">
    <text evidence="3 12">Belongs to the NadC/ModD family.</text>
</comment>
<comment type="pathway">
    <text evidence="2">Cofactor biosynthesis; NAD(+) biosynthesis; nicotinate D-ribonucleotide from quinolinate: step 1/1.</text>
</comment>
<feature type="binding site" evidence="13">
    <location>
        <position position="164"/>
    </location>
    <ligand>
        <name>substrate</name>
    </ligand>
</feature>
<dbReference type="FunFam" id="3.20.20.70:FF:000030">
    <property type="entry name" value="Nicotinate-nucleotide pyrophosphorylase, carboxylating"/>
    <property type="match status" value="1"/>
</dbReference>
<evidence type="ECO:0000256" key="12">
    <source>
        <dbReference type="PIRNR" id="PIRNR006250"/>
    </source>
</evidence>
<evidence type="ECO:0000256" key="10">
    <source>
        <dbReference type="ARBA" id="ARBA00047445"/>
    </source>
</evidence>
<keyword evidence="7 12" id="KW-0328">Glycosyltransferase</keyword>
<feature type="domain" description="Quinolinate phosphoribosyl transferase C-terminal" evidence="14">
    <location>
        <begin position="109"/>
        <end position="272"/>
    </location>
</feature>